<keyword evidence="1" id="KW-0732">Signal</keyword>
<evidence type="ECO:0008006" key="3">
    <source>
        <dbReference type="Google" id="ProtNLM"/>
    </source>
</evidence>
<organism evidence="2">
    <name type="scientific">bacterium 19CA06SA08-2</name>
    <dbReference type="NCBI Taxonomy" id="2920658"/>
    <lineage>
        <taxon>Bacteria</taxon>
    </lineage>
</organism>
<accession>A0AAU6U8S2</accession>
<reference evidence="2" key="1">
    <citation type="submission" date="2022-03" db="EMBL/GenBank/DDBJ databases">
        <title>Sea Food Isolates.</title>
        <authorList>
            <person name="Li c."/>
        </authorList>
    </citation>
    <scope>NUCLEOTIDE SEQUENCE</scope>
    <source>
        <strain evidence="2">19CA06SA08-2</strain>
    </source>
</reference>
<dbReference type="EMBL" id="CP095353">
    <property type="protein sequence ID" value="XAG70508.1"/>
    <property type="molecule type" value="Genomic_DNA"/>
</dbReference>
<sequence>MIKIIFLIAVLMPFSFAQAVVIKVNAEYAQSLTNPGENEFRITDPCKPLPLSVFCNDNLSRVISIDSDIDRPLVKGGTWWERLFYHSFPSEKTVQLFNENGSPASMKFSMTHTGYSIDNPFFQVTNESLQADSNAKCKLVDNILSVTGDRTDTIFYAIDLSAQKTGGVCYSGDFSLWSGRPTPHVGKIRKFYLGYKLTPVNIGTISNGTYKGRLSLSVGSTKDIDFTNATYRYPIVVDLEFSLVVRNHLKVVFPPAGNKVVLQPDGGWHHGNKTPSLSGVMPVQITSSIPYWIKLECQYLSTVDDSCQIKSDKNASLVSMSIYKKSAKGNVLLSPTVKKTFEKNEPISNGLFSFEIDKDKVKNMMNYPGSTYKGNVTIIMDAMIEPVYN</sequence>
<name>A0AAU6U8S2_UNCXX</name>
<dbReference type="AlphaFoldDB" id="A0AAU6U8S2"/>
<feature type="signal peptide" evidence="1">
    <location>
        <begin position="1"/>
        <end position="19"/>
    </location>
</feature>
<feature type="chain" id="PRO_5043929850" description="Fimbrial protein" evidence="1">
    <location>
        <begin position="20"/>
        <end position="389"/>
    </location>
</feature>
<evidence type="ECO:0000256" key="1">
    <source>
        <dbReference type="SAM" id="SignalP"/>
    </source>
</evidence>
<proteinExistence type="predicted"/>
<evidence type="ECO:0000313" key="2">
    <source>
        <dbReference type="EMBL" id="XAG70508.1"/>
    </source>
</evidence>
<gene>
    <name evidence="2" type="ORF">MRM75_05880</name>
</gene>
<protein>
    <recommendedName>
        <fullName evidence="3">Fimbrial protein</fullName>
    </recommendedName>
</protein>